<dbReference type="UniPathway" id="UPA00204"/>
<proteinExistence type="inferred from homology"/>
<dbReference type="EMBL" id="MFGW01000061">
    <property type="protein sequence ID" value="OGF67359.1"/>
    <property type="molecule type" value="Genomic_DNA"/>
</dbReference>
<comment type="subunit">
    <text evidence="11">This enzyme consists of two polypeptide chains, which are synthesized in precursor form from a single polypeptide.</text>
</comment>
<dbReference type="NCBIfam" id="TIGR00066">
    <property type="entry name" value="g_glut_trans"/>
    <property type="match status" value="1"/>
</dbReference>
<reference evidence="12 13" key="1">
    <citation type="journal article" date="2016" name="Nat. Commun.">
        <title>Thousands of microbial genomes shed light on interconnected biogeochemical processes in an aquifer system.</title>
        <authorList>
            <person name="Anantharaman K."/>
            <person name="Brown C.T."/>
            <person name="Hug L.A."/>
            <person name="Sharon I."/>
            <person name="Castelle C.J."/>
            <person name="Probst A.J."/>
            <person name="Thomas B.C."/>
            <person name="Singh A."/>
            <person name="Wilkins M.J."/>
            <person name="Karaoz U."/>
            <person name="Brodie E.L."/>
            <person name="Williams K.H."/>
            <person name="Hubbard S.S."/>
            <person name="Banfield J.F."/>
        </authorList>
    </citation>
    <scope>NUCLEOTIDE SEQUENCE [LARGE SCALE GENOMIC DNA]</scope>
</reference>
<dbReference type="InterPro" id="IPR043138">
    <property type="entry name" value="GGT_lsub"/>
</dbReference>
<dbReference type="Pfam" id="PF01019">
    <property type="entry name" value="G_glu_transpept"/>
    <property type="match status" value="1"/>
</dbReference>
<dbReference type="PRINTS" id="PR01210">
    <property type="entry name" value="GGTRANSPTASE"/>
</dbReference>
<organism evidence="12 13">
    <name type="scientific">Candidatus Fischerbacteria bacterium RBG_13_37_8</name>
    <dbReference type="NCBI Taxonomy" id="1817863"/>
    <lineage>
        <taxon>Bacteria</taxon>
        <taxon>Candidatus Fischeribacteriota</taxon>
    </lineage>
</organism>
<keyword evidence="5 11" id="KW-0378">Hydrolase</keyword>
<dbReference type="AlphaFoldDB" id="A0A1F5VVC1"/>
<evidence type="ECO:0000313" key="12">
    <source>
        <dbReference type="EMBL" id="OGF67359.1"/>
    </source>
</evidence>
<feature type="binding site" evidence="10">
    <location>
        <position position="471"/>
    </location>
    <ligand>
        <name>L-glutamate</name>
        <dbReference type="ChEBI" id="CHEBI:29985"/>
    </ligand>
</feature>
<feature type="binding site" evidence="10">
    <location>
        <position position="420"/>
    </location>
    <ligand>
        <name>L-glutamate</name>
        <dbReference type="ChEBI" id="CHEBI:29985"/>
    </ligand>
</feature>
<dbReference type="InterPro" id="IPR029055">
    <property type="entry name" value="Ntn_hydrolases_N"/>
</dbReference>
<evidence type="ECO:0000256" key="2">
    <source>
        <dbReference type="ARBA" id="ARBA00001089"/>
    </source>
</evidence>
<feature type="binding site" evidence="10">
    <location>
        <position position="101"/>
    </location>
    <ligand>
        <name>L-glutamate</name>
        <dbReference type="ChEBI" id="CHEBI:29985"/>
    </ligand>
</feature>
<evidence type="ECO:0000256" key="8">
    <source>
        <dbReference type="ARBA" id="ARBA00047417"/>
    </source>
</evidence>
<comment type="similarity">
    <text evidence="3 11">Belongs to the gamma-glutamyltransferase family.</text>
</comment>
<dbReference type="InterPro" id="IPR000101">
    <property type="entry name" value="GGT_peptidase"/>
</dbReference>
<evidence type="ECO:0000256" key="7">
    <source>
        <dbReference type="ARBA" id="ARBA00023315"/>
    </source>
</evidence>
<dbReference type="GO" id="GO:0036374">
    <property type="term" value="F:glutathione hydrolase activity"/>
    <property type="evidence" value="ECO:0007669"/>
    <property type="project" value="UniProtKB-UniRule"/>
</dbReference>
<sequence>MNKHHTIFCVFLLFGSVFISLCVSAEIAEPAGFRNGIVVTDSDIASDIGLRILQKGGTAVDAAVAVAFALAVVFPQAGNIGGGGFMLVRNHNGDVTAIDYRETAPSGARNNMYLDTAGNVKEKMSEKGALAAGVPGTVAGLHLAWKKHGTLPWKELLMPAIQLADKGFPVNKELADDLSEYRDDLSEYSSTAKIFFDSSQNTLKEGSLLVQKELAQTLSLIAEKGPDAFYKGTIAKKLTAAMKKDGGIITMADLKNYKPITRNALSFGYKDYKIYSMGLPSSGGILLYIILKTLEEEPLAEYEHNSPAYIHLLVEIFKRAYAERAQHLGDPAFYEVPLEQLLSNDFINTIRKVINKEKPTPSDEIAPTQFNNKEKLHTTHFSIVDKHGNAVANTYTLNDTFGSSYIAGDTGILMNNEMDDFSIKPGHPNMYGLIGSAANAIEPGKRMLSSMTPTIIEKNGVLYAVLGSPGGSRIITSVLQVTLNLIEFRMPVSKAVSVPRFHHQWLPDILYLEESFDTGIVTALKDMAYSIENKRIGCVNAVIYDSERKMYYGASDPRKMGKTSGY</sequence>
<dbReference type="GO" id="GO:0103068">
    <property type="term" value="F:leukotriene C4 gamma-glutamyl transferase activity"/>
    <property type="evidence" value="ECO:0007669"/>
    <property type="project" value="UniProtKB-EC"/>
</dbReference>
<dbReference type="Gene3D" id="3.60.20.40">
    <property type="match status" value="1"/>
</dbReference>
<keyword evidence="6 11" id="KW-0865">Zymogen</keyword>
<dbReference type="PANTHER" id="PTHR43199">
    <property type="entry name" value="GLUTATHIONE HYDROLASE"/>
    <property type="match status" value="1"/>
</dbReference>
<keyword evidence="4 11" id="KW-0808">Transferase</keyword>
<dbReference type="InterPro" id="IPR043137">
    <property type="entry name" value="GGT_ssub_C"/>
</dbReference>
<feature type="binding site" evidence="10">
    <location>
        <begin position="396"/>
        <end position="398"/>
    </location>
    <ligand>
        <name>L-glutamate</name>
        <dbReference type="ChEBI" id="CHEBI:29985"/>
    </ligand>
</feature>
<dbReference type="GO" id="GO:0006750">
    <property type="term" value="P:glutathione biosynthetic process"/>
    <property type="evidence" value="ECO:0007669"/>
    <property type="project" value="UniProtKB-KW"/>
</dbReference>
<evidence type="ECO:0000256" key="1">
    <source>
        <dbReference type="ARBA" id="ARBA00001049"/>
    </source>
</evidence>
<accession>A0A1F5VVC1</accession>
<keyword evidence="11" id="KW-0317">Glutathione biosynthesis</keyword>
<dbReference type="Proteomes" id="UP000178943">
    <property type="component" value="Unassembled WGS sequence"/>
</dbReference>
<dbReference type="InterPro" id="IPR055262">
    <property type="entry name" value="GGT_CS"/>
</dbReference>
<evidence type="ECO:0000256" key="11">
    <source>
        <dbReference type="RuleBase" id="RU368036"/>
    </source>
</evidence>
<dbReference type="Gene3D" id="1.10.246.130">
    <property type="match status" value="1"/>
</dbReference>
<comment type="PTM">
    <text evidence="11">Cleaved by autocatalysis into a large and a small subunit.</text>
</comment>
<feature type="active site" description="Nucleophile" evidence="9">
    <location>
        <position position="378"/>
    </location>
</feature>
<protein>
    <recommendedName>
        <fullName evidence="11">Glutathione hydrolase proenzyme</fullName>
        <ecNumber evidence="11">2.3.2.2</ecNumber>
        <ecNumber evidence="11">3.4.19.13</ecNumber>
    </recommendedName>
    <component>
        <recommendedName>
            <fullName evidence="11">Glutathione hydrolase large chain</fullName>
        </recommendedName>
    </component>
    <component>
        <recommendedName>
            <fullName evidence="11">Glutathione hydrolase small chain</fullName>
        </recommendedName>
    </component>
</protein>
<dbReference type="InterPro" id="IPR051792">
    <property type="entry name" value="GGT_bact"/>
</dbReference>
<feature type="binding site" evidence="10">
    <location>
        <begin position="449"/>
        <end position="450"/>
    </location>
    <ligand>
        <name>L-glutamate</name>
        <dbReference type="ChEBI" id="CHEBI:29985"/>
    </ligand>
</feature>
<evidence type="ECO:0000256" key="4">
    <source>
        <dbReference type="ARBA" id="ARBA00022679"/>
    </source>
</evidence>
<dbReference type="SUPFAM" id="SSF56235">
    <property type="entry name" value="N-terminal nucleophile aminohydrolases (Ntn hydrolases)"/>
    <property type="match status" value="1"/>
</dbReference>
<evidence type="ECO:0000256" key="3">
    <source>
        <dbReference type="ARBA" id="ARBA00009381"/>
    </source>
</evidence>
<comment type="caution">
    <text evidence="12">The sequence shown here is derived from an EMBL/GenBank/DDBJ whole genome shotgun (WGS) entry which is preliminary data.</text>
</comment>
<comment type="catalytic activity">
    <reaction evidence="8 11">
        <text>an N-terminal (5-L-glutamyl)-[peptide] + an alpha-amino acid = 5-L-glutamyl amino acid + an N-terminal L-alpha-aminoacyl-[peptide]</text>
        <dbReference type="Rhea" id="RHEA:23904"/>
        <dbReference type="Rhea" id="RHEA-COMP:9780"/>
        <dbReference type="Rhea" id="RHEA-COMP:9795"/>
        <dbReference type="ChEBI" id="CHEBI:77644"/>
        <dbReference type="ChEBI" id="CHEBI:78597"/>
        <dbReference type="ChEBI" id="CHEBI:78599"/>
        <dbReference type="ChEBI" id="CHEBI:78608"/>
        <dbReference type="EC" id="2.3.2.2"/>
    </reaction>
</comment>
<comment type="catalytic activity">
    <reaction evidence="1 11">
        <text>an S-substituted glutathione + H2O = an S-substituted L-cysteinylglycine + L-glutamate</text>
        <dbReference type="Rhea" id="RHEA:59468"/>
        <dbReference type="ChEBI" id="CHEBI:15377"/>
        <dbReference type="ChEBI" id="CHEBI:29985"/>
        <dbReference type="ChEBI" id="CHEBI:90779"/>
        <dbReference type="ChEBI" id="CHEBI:143103"/>
        <dbReference type="EC" id="3.4.19.13"/>
    </reaction>
</comment>
<evidence type="ECO:0000256" key="6">
    <source>
        <dbReference type="ARBA" id="ARBA00023145"/>
    </source>
</evidence>
<dbReference type="EC" id="2.3.2.2" evidence="11"/>
<dbReference type="GO" id="GO:0006751">
    <property type="term" value="P:glutathione catabolic process"/>
    <property type="evidence" value="ECO:0007669"/>
    <property type="project" value="UniProtKB-UniRule"/>
</dbReference>
<evidence type="ECO:0000256" key="5">
    <source>
        <dbReference type="ARBA" id="ARBA00022801"/>
    </source>
</evidence>
<name>A0A1F5VVC1_9BACT</name>
<comment type="catalytic activity">
    <reaction evidence="2 11">
        <text>glutathione + H2O = L-cysteinylglycine + L-glutamate</text>
        <dbReference type="Rhea" id="RHEA:28807"/>
        <dbReference type="ChEBI" id="CHEBI:15377"/>
        <dbReference type="ChEBI" id="CHEBI:29985"/>
        <dbReference type="ChEBI" id="CHEBI:57925"/>
        <dbReference type="ChEBI" id="CHEBI:61694"/>
        <dbReference type="EC" id="3.4.19.13"/>
    </reaction>
</comment>
<evidence type="ECO:0000313" key="13">
    <source>
        <dbReference type="Proteomes" id="UP000178943"/>
    </source>
</evidence>
<dbReference type="PROSITE" id="PS00462">
    <property type="entry name" value="G_GLU_TRANSPEPTIDASE"/>
    <property type="match status" value="1"/>
</dbReference>
<dbReference type="PANTHER" id="PTHR43199:SF1">
    <property type="entry name" value="GLUTATHIONE HYDROLASE PROENZYME"/>
    <property type="match status" value="1"/>
</dbReference>
<evidence type="ECO:0000256" key="9">
    <source>
        <dbReference type="PIRSR" id="PIRSR600101-1"/>
    </source>
</evidence>
<keyword evidence="7 11" id="KW-0012">Acyltransferase</keyword>
<evidence type="ECO:0000256" key="10">
    <source>
        <dbReference type="PIRSR" id="PIRSR600101-2"/>
    </source>
</evidence>
<gene>
    <name evidence="12" type="ORF">A2Y62_06210</name>
</gene>
<dbReference type="EC" id="3.4.19.13" evidence="11"/>
<comment type="pathway">
    <text evidence="11">Sulfur metabolism; glutathione metabolism.</text>
</comment>
<dbReference type="STRING" id="1817863.A2Y62_06210"/>